<reference evidence="2 3" key="1">
    <citation type="submission" date="2024-09" db="EMBL/GenBank/DDBJ databases">
        <title>Genome sequencing and assembly of Phytophthora oleae, isolate VK10A, causative agent of rot of olive drupes.</title>
        <authorList>
            <person name="Conti Taguali S."/>
            <person name="Riolo M."/>
            <person name="La Spada F."/>
            <person name="Cacciola S.O."/>
            <person name="Dionisio G."/>
        </authorList>
    </citation>
    <scope>NUCLEOTIDE SEQUENCE [LARGE SCALE GENOMIC DNA]</scope>
    <source>
        <strain evidence="2 3">VK10A</strain>
    </source>
</reference>
<feature type="region of interest" description="Disordered" evidence="1">
    <location>
        <begin position="34"/>
        <end position="85"/>
    </location>
</feature>
<keyword evidence="3" id="KW-1185">Reference proteome</keyword>
<evidence type="ECO:0000313" key="3">
    <source>
        <dbReference type="Proteomes" id="UP001632037"/>
    </source>
</evidence>
<gene>
    <name evidence="2" type="ORF">V7S43_000877</name>
</gene>
<accession>A0ABD3G712</accession>
<organism evidence="2 3">
    <name type="scientific">Phytophthora oleae</name>
    <dbReference type="NCBI Taxonomy" id="2107226"/>
    <lineage>
        <taxon>Eukaryota</taxon>
        <taxon>Sar</taxon>
        <taxon>Stramenopiles</taxon>
        <taxon>Oomycota</taxon>
        <taxon>Peronosporomycetes</taxon>
        <taxon>Peronosporales</taxon>
        <taxon>Peronosporaceae</taxon>
        <taxon>Phytophthora</taxon>
    </lineage>
</organism>
<comment type="caution">
    <text evidence="2">The sequence shown here is derived from an EMBL/GenBank/DDBJ whole genome shotgun (WGS) entry which is preliminary data.</text>
</comment>
<evidence type="ECO:0000256" key="1">
    <source>
        <dbReference type="SAM" id="MobiDB-lite"/>
    </source>
</evidence>
<proteinExistence type="predicted"/>
<evidence type="ECO:0000313" key="2">
    <source>
        <dbReference type="EMBL" id="KAL3674953.1"/>
    </source>
</evidence>
<sequence length="85" mass="9768">MAPPRRVTRRDAEEFLRRLGDRVGEERERLVQEHQAYMNGTRDSDADFGDEETKDDAPAAPPTTGRRPRMTVAAREKDGSLLWQK</sequence>
<dbReference type="AlphaFoldDB" id="A0ABD3G712"/>
<dbReference type="EMBL" id="JBIMZQ010000001">
    <property type="protein sequence ID" value="KAL3674953.1"/>
    <property type="molecule type" value="Genomic_DNA"/>
</dbReference>
<name>A0ABD3G712_9STRA</name>
<protein>
    <submittedName>
        <fullName evidence="2">Uncharacterized protein</fullName>
    </submittedName>
</protein>
<dbReference type="Proteomes" id="UP001632037">
    <property type="component" value="Unassembled WGS sequence"/>
</dbReference>